<sequence>MFGIIQFPLFLVAVTALNLTPGPDIAYVAGQSIAQGRRAGLLSALGVSLGGCAHTVACAVGLTALIAASPGAFNAIKWIGAGYLMWLGLRMLWPGAGSTGSAGSVEARVALQRSPRTLLFRGFVTNASNPKVLLFYIAFFPQFVATGSAHKTAAFLVLGAVFVTLGLINDCVVAWLAARAARAVRSQPVVRRWIDRVIGAGFIGLGVRLALTRR</sequence>
<evidence type="ECO:0000256" key="2">
    <source>
        <dbReference type="ARBA" id="ARBA00022475"/>
    </source>
</evidence>
<dbReference type="PANTHER" id="PTHR30086:SF20">
    <property type="entry name" value="ARGININE EXPORTER PROTEIN ARGO-RELATED"/>
    <property type="match status" value="1"/>
</dbReference>
<reference evidence="7 8" key="1">
    <citation type="submission" date="2021-04" db="EMBL/GenBank/DDBJ databases">
        <authorList>
            <person name="Vanwijnsberghe S."/>
        </authorList>
    </citation>
    <scope>NUCLEOTIDE SEQUENCE [LARGE SCALE GENOMIC DNA]</scope>
    <source>
        <strain evidence="7 8">LMG 32171</strain>
    </source>
</reference>
<keyword evidence="2" id="KW-1003">Cell membrane</keyword>
<keyword evidence="5 6" id="KW-0472">Membrane</keyword>
<accession>A0ABN7QJY6</accession>
<keyword evidence="8" id="KW-1185">Reference proteome</keyword>
<dbReference type="Pfam" id="PF01810">
    <property type="entry name" value="LysE"/>
    <property type="match status" value="1"/>
</dbReference>
<dbReference type="PIRSF" id="PIRSF006324">
    <property type="entry name" value="LeuE"/>
    <property type="match status" value="1"/>
</dbReference>
<evidence type="ECO:0000256" key="4">
    <source>
        <dbReference type="ARBA" id="ARBA00022989"/>
    </source>
</evidence>
<protein>
    <submittedName>
        <fullName evidence="7">Leucine efflux protein</fullName>
    </submittedName>
</protein>
<organism evidence="7 8">
    <name type="scientific">Paraburkholderia gardini</name>
    <dbReference type="NCBI Taxonomy" id="2823469"/>
    <lineage>
        <taxon>Bacteria</taxon>
        <taxon>Pseudomonadati</taxon>
        <taxon>Pseudomonadota</taxon>
        <taxon>Betaproteobacteria</taxon>
        <taxon>Burkholderiales</taxon>
        <taxon>Burkholderiaceae</taxon>
        <taxon>Paraburkholderia</taxon>
    </lineage>
</organism>
<evidence type="ECO:0000313" key="8">
    <source>
        <dbReference type="Proteomes" id="UP000789752"/>
    </source>
</evidence>
<feature type="transmembrane region" description="Helical" evidence="6">
    <location>
        <begin position="40"/>
        <end position="68"/>
    </location>
</feature>
<dbReference type="RefSeq" id="WP_228976244.1">
    <property type="nucleotide sequence ID" value="NZ_CAJQYY010000006.1"/>
</dbReference>
<keyword evidence="3 6" id="KW-0812">Transmembrane</keyword>
<comment type="subcellular location">
    <subcellularLocation>
        <location evidence="1">Cell membrane</location>
        <topology evidence="1">Multi-pass membrane protein</topology>
    </subcellularLocation>
</comment>
<dbReference type="Proteomes" id="UP000789752">
    <property type="component" value="Unassembled WGS sequence"/>
</dbReference>
<dbReference type="InterPro" id="IPR001123">
    <property type="entry name" value="LeuE-type"/>
</dbReference>
<dbReference type="PANTHER" id="PTHR30086">
    <property type="entry name" value="ARGININE EXPORTER PROTEIN ARGO"/>
    <property type="match status" value="1"/>
</dbReference>
<evidence type="ECO:0000256" key="1">
    <source>
        <dbReference type="ARBA" id="ARBA00004651"/>
    </source>
</evidence>
<name>A0ABN7QJY6_9BURK</name>
<proteinExistence type="predicted"/>
<evidence type="ECO:0000313" key="7">
    <source>
        <dbReference type="EMBL" id="CAG4892550.1"/>
    </source>
</evidence>
<keyword evidence="4 6" id="KW-1133">Transmembrane helix</keyword>
<dbReference type="EMBL" id="CAJQYY010000006">
    <property type="protein sequence ID" value="CAG4892550.1"/>
    <property type="molecule type" value="Genomic_DNA"/>
</dbReference>
<evidence type="ECO:0000256" key="3">
    <source>
        <dbReference type="ARBA" id="ARBA00022692"/>
    </source>
</evidence>
<gene>
    <name evidence="7" type="primary">leuE_1</name>
    <name evidence="7" type="ORF">R54767_01328</name>
</gene>
<feature type="transmembrane region" description="Helical" evidence="6">
    <location>
        <begin position="153"/>
        <end position="181"/>
    </location>
</feature>
<evidence type="ECO:0000256" key="5">
    <source>
        <dbReference type="ARBA" id="ARBA00023136"/>
    </source>
</evidence>
<evidence type="ECO:0000256" key="6">
    <source>
        <dbReference type="SAM" id="Phobius"/>
    </source>
</evidence>
<comment type="caution">
    <text evidence="7">The sequence shown here is derived from an EMBL/GenBank/DDBJ whole genome shotgun (WGS) entry which is preliminary data.</text>
</comment>